<dbReference type="EMBL" id="NWTN01000002">
    <property type="protein sequence ID" value="PRQ68565.1"/>
    <property type="molecule type" value="Genomic_DNA"/>
</dbReference>
<reference evidence="9 10" key="2">
    <citation type="submission" date="2018-03" db="EMBL/GenBank/DDBJ databases">
        <title>Genetic Diversity and Phenotypic Plasticity of AHL Mediated Quorum Sensing in Environmental Strains of Vibrio mediterranei.</title>
        <authorList>
            <person name="Lantoine F."/>
            <person name="Vouve F."/>
        </authorList>
    </citation>
    <scope>NUCLEOTIDE SEQUENCE [LARGE SCALE GENOMIC DNA]</scope>
    <source>
        <strain evidence="9 10">17LN0615E</strain>
    </source>
</reference>
<dbReference type="Proteomes" id="UP000238163">
    <property type="component" value="Unassembled WGS sequence"/>
</dbReference>
<feature type="transmembrane region" description="Helical" evidence="6">
    <location>
        <begin position="106"/>
        <end position="126"/>
    </location>
</feature>
<organism evidence="8 11">
    <name type="scientific">Vibrio mediterranei</name>
    <dbReference type="NCBI Taxonomy" id="689"/>
    <lineage>
        <taxon>Bacteria</taxon>
        <taxon>Pseudomonadati</taxon>
        <taxon>Pseudomonadota</taxon>
        <taxon>Gammaproteobacteria</taxon>
        <taxon>Vibrionales</taxon>
        <taxon>Vibrionaceae</taxon>
        <taxon>Vibrio</taxon>
    </lineage>
</organism>
<evidence type="ECO:0000256" key="2">
    <source>
        <dbReference type="ARBA" id="ARBA00022475"/>
    </source>
</evidence>
<reference evidence="8 11" key="3">
    <citation type="submission" date="2018-11" db="EMBL/GenBank/DDBJ databases">
        <title>Complete Genome Sequence of Vbrio mediterranei 117-T6: a Potential Pathogen Bacteria Isolated from the Conchocelis of Pyropia.</title>
        <authorList>
            <person name="Liu Q."/>
        </authorList>
    </citation>
    <scope>NUCLEOTIDE SEQUENCE [LARGE SCALE GENOMIC DNA]</scope>
    <source>
        <strain evidence="8 11">117-T6</strain>
    </source>
</reference>
<keyword evidence="4 6" id="KW-1133">Transmembrane helix</keyword>
<dbReference type="AlphaFoldDB" id="A0A2S9ZS42"/>
<feature type="transmembrane region" description="Helical" evidence="6">
    <location>
        <begin position="293"/>
        <end position="311"/>
    </location>
</feature>
<dbReference type="PANTHER" id="PTHR43478">
    <property type="entry name" value="NA+/H+ ANTIPORTER-RELATED"/>
    <property type="match status" value="1"/>
</dbReference>
<reference evidence="9" key="1">
    <citation type="submission" date="2017-09" db="EMBL/GenBank/DDBJ databases">
        <authorList>
            <person name="Girard L."/>
            <person name="Lami R."/>
            <person name="Suzuki M."/>
            <person name="Baudart J."/>
        </authorList>
    </citation>
    <scope>NUCLEOTIDE SEQUENCE</scope>
    <source>
        <strain evidence="9">17LN0615E</strain>
    </source>
</reference>
<dbReference type="Proteomes" id="UP000279760">
    <property type="component" value="Chromosome 2"/>
</dbReference>
<dbReference type="InterPro" id="IPR018461">
    <property type="entry name" value="Na/H_Antiport_NhaC-like_C"/>
</dbReference>
<dbReference type="EMBL" id="CP033578">
    <property type="protein sequence ID" value="AYV23478.1"/>
    <property type="molecule type" value="Genomic_DNA"/>
</dbReference>
<feature type="transmembrane region" description="Helical" evidence="6">
    <location>
        <begin position="475"/>
        <end position="493"/>
    </location>
</feature>
<keyword evidence="3 6" id="KW-0812">Transmembrane</keyword>
<feature type="transmembrane region" description="Helical" evidence="6">
    <location>
        <begin position="47"/>
        <end position="65"/>
    </location>
</feature>
<evidence type="ECO:0000313" key="10">
    <source>
        <dbReference type="Proteomes" id="UP000238163"/>
    </source>
</evidence>
<evidence type="ECO:0000259" key="7">
    <source>
        <dbReference type="Pfam" id="PF03553"/>
    </source>
</evidence>
<feature type="transmembrane region" description="Helical" evidence="6">
    <location>
        <begin position="186"/>
        <end position="209"/>
    </location>
</feature>
<evidence type="ECO:0000313" key="9">
    <source>
        <dbReference type="EMBL" id="PRQ68565.1"/>
    </source>
</evidence>
<sequence length="494" mass="52945">MSFMTTQTKALEAPLKISSKHLAVSLTIVFLFITFTSIGLNHVEGESYGWLALLPTSLVLVFALTTHRTVEALFSGTIAGVLLLDPTQAVEQIVGISMDVMMNETIAWIILVCGLMGGLIAILEKGGSILSFSDMLVNKVKSRNQSLLMTFFLGILIFIDDYLNAIAISSSMKKITDGYQVSREKLAYLVDSTAAPICILVPISTWAIFFSSLLEANEVAEPGQGIAAYIQAIPYMAYGWVTLAIVFFVAIGKMPDLGAMKKAEERARNGQVKPDGATDIDFGADIKAHSNPTMGLINFLLPMVVLVGASWYFGIDLLAGVFVAIIFTICFYGIQKLVTMNELFDAVYDGIKVMLLPLATVIGGFMLKSVNDSLGLTQYVIETVSPYLSAQYFPALIFLVTGGLVFASASSWGTFAVAMPIILPLAEQIGVPLHLTIAAMLSASAAGSHSCFFSDSTVLSAQGSGCTSMQHAVTQFPYALIGIVATTLFFIVVA</sequence>
<evidence type="ECO:0000313" key="8">
    <source>
        <dbReference type="EMBL" id="AYV23478.1"/>
    </source>
</evidence>
<comment type="subcellular location">
    <subcellularLocation>
        <location evidence="1">Cell membrane</location>
        <topology evidence="1">Multi-pass membrane protein</topology>
    </subcellularLocation>
</comment>
<keyword evidence="5 6" id="KW-0472">Membrane</keyword>
<evidence type="ECO:0000256" key="6">
    <source>
        <dbReference type="SAM" id="Phobius"/>
    </source>
</evidence>
<dbReference type="Pfam" id="PF03553">
    <property type="entry name" value="Na_H_antiporter"/>
    <property type="match status" value="1"/>
</dbReference>
<keyword evidence="10" id="KW-1185">Reference proteome</keyword>
<dbReference type="PANTHER" id="PTHR43478:SF1">
    <property type="entry name" value="NA+_H+ ANTIPORTER NHAC-LIKE C-TERMINAL DOMAIN-CONTAINING PROTEIN"/>
    <property type="match status" value="1"/>
</dbReference>
<feature type="transmembrane region" description="Helical" evidence="6">
    <location>
        <begin position="346"/>
        <end position="367"/>
    </location>
</feature>
<feature type="transmembrane region" description="Helical" evidence="6">
    <location>
        <begin position="146"/>
        <end position="165"/>
    </location>
</feature>
<name>A0A2S9ZS42_9VIBR</name>
<feature type="domain" description="Na+/H+ antiporter NhaC-like C-terminal" evidence="7">
    <location>
        <begin position="228"/>
        <end position="493"/>
    </location>
</feature>
<evidence type="ECO:0000313" key="11">
    <source>
        <dbReference type="Proteomes" id="UP000279760"/>
    </source>
</evidence>
<accession>A0A2S9ZS42</accession>
<feature type="transmembrane region" description="Helical" evidence="6">
    <location>
        <begin position="21"/>
        <end position="41"/>
    </location>
</feature>
<keyword evidence="2" id="KW-1003">Cell membrane</keyword>
<evidence type="ECO:0000256" key="3">
    <source>
        <dbReference type="ARBA" id="ARBA00022692"/>
    </source>
</evidence>
<proteinExistence type="predicted"/>
<evidence type="ECO:0000256" key="1">
    <source>
        <dbReference type="ARBA" id="ARBA00004651"/>
    </source>
</evidence>
<gene>
    <name evidence="9" type="ORF">COR51_03950</name>
    <name evidence="8" type="ORF">ECB94_19475</name>
</gene>
<feature type="transmembrane region" description="Helical" evidence="6">
    <location>
        <begin position="229"/>
        <end position="252"/>
    </location>
</feature>
<dbReference type="GO" id="GO:0005886">
    <property type="term" value="C:plasma membrane"/>
    <property type="evidence" value="ECO:0007669"/>
    <property type="project" value="UniProtKB-SubCell"/>
</dbReference>
<evidence type="ECO:0000256" key="4">
    <source>
        <dbReference type="ARBA" id="ARBA00022989"/>
    </source>
</evidence>
<protein>
    <submittedName>
        <fullName evidence="8">Sodium:proton antiporter</fullName>
    </submittedName>
</protein>
<feature type="transmembrane region" description="Helical" evidence="6">
    <location>
        <begin position="395"/>
        <end position="423"/>
    </location>
</feature>
<feature type="transmembrane region" description="Helical" evidence="6">
    <location>
        <begin position="317"/>
        <end position="334"/>
    </location>
</feature>
<evidence type="ECO:0000256" key="5">
    <source>
        <dbReference type="ARBA" id="ARBA00023136"/>
    </source>
</evidence>